<dbReference type="PANTHER" id="PTHR43046:SF14">
    <property type="entry name" value="MUTT_NUDIX FAMILY PROTEIN"/>
    <property type="match status" value="1"/>
</dbReference>
<dbReference type="PANTHER" id="PTHR43046">
    <property type="entry name" value="GDP-MANNOSE MANNOSYL HYDROLASE"/>
    <property type="match status" value="1"/>
</dbReference>
<dbReference type="Gene3D" id="3.90.79.10">
    <property type="entry name" value="Nucleoside Triphosphate Pyrophosphohydrolase"/>
    <property type="match status" value="1"/>
</dbReference>
<dbReference type="GO" id="GO:0016787">
    <property type="term" value="F:hydrolase activity"/>
    <property type="evidence" value="ECO:0007669"/>
    <property type="project" value="UniProtKB-KW"/>
</dbReference>
<keyword evidence="5" id="KW-1185">Reference proteome</keyword>
<reference evidence="4 5" key="1">
    <citation type="submission" date="2019-03" db="EMBL/GenBank/DDBJ databases">
        <title>Three New Species of Nocardioides, Nocardioides euryhalodurans sp. nov., Nocardioides seonyuensis sp. nov. and Nocardioides eburneoflavus sp. nov. Iolated from Soil.</title>
        <authorList>
            <person name="Roh S.G."/>
            <person name="Lee C."/>
            <person name="Kim M.-K."/>
            <person name="Kim S.B."/>
        </authorList>
    </citation>
    <scope>NUCLEOTIDE SEQUENCE [LARGE SCALE GENOMIC DNA]</scope>
    <source>
        <strain evidence="4 5">MMS17-SY207-3</strain>
    </source>
</reference>
<evidence type="ECO:0000256" key="2">
    <source>
        <dbReference type="ARBA" id="ARBA00022801"/>
    </source>
</evidence>
<dbReference type="KEGG" id="nsn:EXE58_15995"/>
<dbReference type="InterPro" id="IPR020084">
    <property type="entry name" value="NUDIX_hydrolase_CS"/>
</dbReference>
<dbReference type="Proteomes" id="UP000294853">
    <property type="component" value="Chromosome"/>
</dbReference>
<dbReference type="PROSITE" id="PS51462">
    <property type="entry name" value="NUDIX"/>
    <property type="match status" value="1"/>
</dbReference>
<comment type="cofactor">
    <cofactor evidence="1">
        <name>Mg(2+)</name>
        <dbReference type="ChEBI" id="CHEBI:18420"/>
    </cofactor>
</comment>
<dbReference type="Pfam" id="PF00293">
    <property type="entry name" value="NUDIX"/>
    <property type="match status" value="1"/>
</dbReference>
<organism evidence="4 5">
    <name type="scientific">Nocardioides seonyuensis</name>
    <dbReference type="NCBI Taxonomy" id="2518371"/>
    <lineage>
        <taxon>Bacteria</taxon>
        <taxon>Bacillati</taxon>
        <taxon>Actinomycetota</taxon>
        <taxon>Actinomycetes</taxon>
        <taxon>Propionibacteriales</taxon>
        <taxon>Nocardioidaceae</taxon>
        <taxon>Nocardioides</taxon>
    </lineage>
</organism>
<dbReference type="InterPro" id="IPR015797">
    <property type="entry name" value="NUDIX_hydrolase-like_dom_sf"/>
</dbReference>
<dbReference type="CDD" id="cd04690">
    <property type="entry name" value="NUDIX_Hydrolase"/>
    <property type="match status" value="1"/>
</dbReference>
<dbReference type="SUPFAM" id="SSF55811">
    <property type="entry name" value="Nudix"/>
    <property type="match status" value="1"/>
</dbReference>
<evidence type="ECO:0000313" key="5">
    <source>
        <dbReference type="Proteomes" id="UP000294853"/>
    </source>
</evidence>
<gene>
    <name evidence="4" type="ORF">EXE58_15995</name>
</gene>
<dbReference type="EMBL" id="CP038436">
    <property type="protein sequence ID" value="QBX56805.1"/>
    <property type="molecule type" value="Genomic_DNA"/>
</dbReference>
<evidence type="ECO:0000259" key="3">
    <source>
        <dbReference type="PROSITE" id="PS51462"/>
    </source>
</evidence>
<evidence type="ECO:0000313" key="4">
    <source>
        <dbReference type="EMBL" id="QBX56805.1"/>
    </source>
</evidence>
<protein>
    <submittedName>
        <fullName evidence="4">NUDIX domain-containing protein</fullName>
    </submittedName>
</protein>
<proteinExistence type="predicted"/>
<dbReference type="RefSeq" id="WP_135268790.1">
    <property type="nucleotide sequence ID" value="NZ_CP038436.1"/>
</dbReference>
<dbReference type="PROSITE" id="PS00893">
    <property type="entry name" value="NUDIX_BOX"/>
    <property type="match status" value="1"/>
</dbReference>
<sequence>MDRTIVVAAVAFVRDGHVLTVRKQGTSRFMLVGGKLEPGESALEAAIRETREEVGIEVADLVLLGEFVSETANEPGHELHSTVFLARKDVAAEPSALGEIAELRWTDMAAAAAGEYDDLAPMLEHHVLAKLREPAQE</sequence>
<name>A0A4P7IHM0_9ACTN</name>
<keyword evidence="2" id="KW-0378">Hydrolase</keyword>
<accession>A0A4P7IHM0</accession>
<evidence type="ECO:0000256" key="1">
    <source>
        <dbReference type="ARBA" id="ARBA00001946"/>
    </source>
</evidence>
<dbReference type="InterPro" id="IPR000086">
    <property type="entry name" value="NUDIX_hydrolase_dom"/>
</dbReference>
<dbReference type="AlphaFoldDB" id="A0A4P7IHM0"/>
<feature type="domain" description="Nudix hydrolase" evidence="3">
    <location>
        <begin position="2"/>
        <end position="133"/>
    </location>
</feature>
<dbReference type="OrthoDB" id="9801098at2"/>